<dbReference type="OMA" id="TDCDVFY"/>
<organism evidence="2 3">
    <name type="scientific">Drosophila hydei</name>
    <name type="common">Fruit fly</name>
    <dbReference type="NCBI Taxonomy" id="7224"/>
    <lineage>
        <taxon>Eukaryota</taxon>
        <taxon>Metazoa</taxon>
        <taxon>Ecdysozoa</taxon>
        <taxon>Arthropoda</taxon>
        <taxon>Hexapoda</taxon>
        <taxon>Insecta</taxon>
        <taxon>Pterygota</taxon>
        <taxon>Neoptera</taxon>
        <taxon>Endopterygota</taxon>
        <taxon>Diptera</taxon>
        <taxon>Brachycera</taxon>
        <taxon>Muscomorpha</taxon>
        <taxon>Ephydroidea</taxon>
        <taxon>Drosophilidae</taxon>
        <taxon>Drosophila</taxon>
    </lineage>
</organism>
<dbReference type="RefSeq" id="XP_023179313.1">
    <property type="nucleotide sequence ID" value="XM_023323545.1"/>
</dbReference>
<evidence type="ECO:0000313" key="3">
    <source>
        <dbReference type="RefSeq" id="XP_023179313.1"/>
    </source>
</evidence>
<keyword evidence="1" id="KW-0472">Membrane</keyword>
<keyword evidence="1" id="KW-0812">Transmembrane</keyword>
<accession>A0A6J1MIN9</accession>
<dbReference type="GeneID" id="111605159"/>
<proteinExistence type="predicted"/>
<dbReference type="OrthoDB" id="7928339at2759"/>
<protein>
    <submittedName>
        <fullName evidence="3">Uncharacterized protein LOC111605159</fullName>
    </submittedName>
</protein>
<keyword evidence="1" id="KW-1133">Transmembrane helix</keyword>
<dbReference type="AlphaFoldDB" id="A0A6J1MIN9"/>
<dbReference type="Proteomes" id="UP000504633">
    <property type="component" value="Unplaced"/>
</dbReference>
<sequence length="109" mass="12388">MGEVQMLLDDLGHTFSKFKEQRRIEMLKLFSQVRCCDCGHKLRMLDVQKKAAKMSAGAKRSLTACLMVLLLLGGFWIYMTRRYNHVAAFGSGACVATFFYTNSDCDVYV</sequence>
<feature type="transmembrane region" description="Helical" evidence="1">
    <location>
        <begin position="61"/>
        <end position="79"/>
    </location>
</feature>
<keyword evidence="2" id="KW-1185">Reference proteome</keyword>
<dbReference type="KEGG" id="dhe:111605159"/>
<name>A0A6J1MIN9_DROHY</name>
<gene>
    <name evidence="3" type="primary">LOC111605159</name>
</gene>
<evidence type="ECO:0000313" key="2">
    <source>
        <dbReference type="Proteomes" id="UP000504633"/>
    </source>
</evidence>
<evidence type="ECO:0000256" key="1">
    <source>
        <dbReference type="SAM" id="Phobius"/>
    </source>
</evidence>
<reference evidence="3" key="1">
    <citation type="submission" date="2025-08" db="UniProtKB">
        <authorList>
            <consortium name="RefSeq"/>
        </authorList>
    </citation>
    <scope>IDENTIFICATION</scope>
    <source>
        <strain evidence="3">15085-1641.00</strain>
        <tissue evidence="3">Whole body</tissue>
    </source>
</reference>